<keyword evidence="1" id="KW-0812">Transmembrane</keyword>
<dbReference type="PANTHER" id="PTHR23028:SF131">
    <property type="entry name" value="BLR2367 PROTEIN"/>
    <property type="match status" value="1"/>
</dbReference>
<dbReference type="InterPro" id="IPR050879">
    <property type="entry name" value="Acyltransferase_3"/>
</dbReference>
<evidence type="ECO:0000256" key="1">
    <source>
        <dbReference type="SAM" id="Phobius"/>
    </source>
</evidence>
<dbReference type="Proteomes" id="UP001139308">
    <property type="component" value="Unassembled WGS sequence"/>
</dbReference>
<protein>
    <submittedName>
        <fullName evidence="3">Acyltransferase</fullName>
    </submittedName>
</protein>
<feature type="transmembrane region" description="Helical" evidence="1">
    <location>
        <begin position="194"/>
        <end position="212"/>
    </location>
</feature>
<feature type="transmembrane region" description="Helical" evidence="1">
    <location>
        <begin position="224"/>
        <end position="257"/>
    </location>
</feature>
<feature type="domain" description="Acyltransferase 3" evidence="2">
    <location>
        <begin position="6"/>
        <end position="326"/>
    </location>
</feature>
<organism evidence="3 4">
    <name type="scientific">Paraburkholderia tagetis</name>
    <dbReference type="NCBI Taxonomy" id="2913261"/>
    <lineage>
        <taxon>Bacteria</taxon>
        <taxon>Pseudomonadati</taxon>
        <taxon>Pseudomonadota</taxon>
        <taxon>Betaproteobacteria</taxon>
        <taxon>Burkholderiales</taxon>
        <taxon>Burkholderiaceae</taxon>
        <taxon>Paraburkholderia</taxon>
    </lineage>
</organism>
<dbReference type="InterPro" id="IPR002656">
    <property type="entry name" value="Acyl_transf_3_dom"/>
</dbReference>
<gene>
    <name evidence="3" type="ORF">L5014_18050</name>
</gene>
<feature type="transmembrane region" description="Helical" evidence="1">
    <location>
        <begin position="12"/>
        <end position="31"/>
    </location>
</feature>
<comment type="caution">
    <text evidence="3">The sequence shown here is derived from an EMBL/GenBank/DDBJ whole genome shotgun (WGS) entry which is preliminary data.</text>
</comment>
<proteinExistence type="predicted"/>
<dbReference type="Pfam" id="PF01757">
    <property type="entry name" value="Acyl_transf_3"/>
    <property type="match status" value="1"/>
</dbReference>
<dbReference type="PANTHER" id="PTHR23028">
    <property type="entry name" value="ACETYLTRANSFERASE"/>
    <property type="match status" value="1"/>
</dbReference>
<keyword evidence="3" id="KW-0808">Transferase</keyword>
<keyword evidence="1" id="KW-1133">Transmembrane helix</keyword>
<dbReference type="EMBL" id="JAKLJA010000014">
    <property type="protein sequence ID" value="MCG5075243.1"/>
    <property type="molecule type" value="Genomic_DNA"/>
</dbReference>
<keyword evidence="4" id="KW-1185">Reference proteome</keyword>
<feature type="transmembrane region" description="Helical" evidence="1">
    <location>
        <begin position="37"/>
        <end position="57"/>
    </location>
</feature>
<sequence length="366" mass="40830">MHTTNRSLEGLRGIAALVVVIFHMEILSAWSGVIQNGYLSVDLFFVLSGYVIGSAYASRLTNTREVLRFLVRRVGRLWPLHVVSFVLFYGLLCMHSVMSRQPVVVPNPAEFVSLLTMTNGFNLFDHNIGNSVSWSAGDELYVYILFAAICMALRMRVSLLFAALMITGFAIAFRVNADSCFRYGACYDMTYSFGWARCLAGYFLGALLARHADALHFLTSPKWQVIAALSALVLLQLTAVVPALAFAAPIVFGLLVASLARDCGPVASLLSKRPLQYLGEVSYALYMSHAIFRVYFVNLVDIPGHRNWVWQTACCAGFLFASFALAHFFHRYIEIPLRERIYALADKLPSVRRNATMGGRLEDYKS</sequence>
<evidence type="ECO:0000313" key="3">
    <source>
        <dbReference type="EMBL" id="MCG5075243.1"/>
    </source>
</evidence>
<accession>A0A9X1RVS8</accession>
<reference evidence="3" key="1">
    <citation type="submission" date="2022-01" db="EMBL/GenBank/DDBJ databases">
        <title>Genome sequence and assembly of Parabukholderia sp. RG36.</title>
        <authorList>
            <person name="Chhetri G."/>
        </authorList>
    </citation>
    <scope>NUCLEOTIDE SEQUENCE</scope>
    <source>
        <strain evidence="3">RG36</strain>
    </source>
</reference>
<keyword evidence="3" id="KW-0012">Acyltransferase</keyword>
<feature type="transmembrane region" description="Helical" evidence="1">
    <location>
        <begin position="308"/>
        <end position="329"/>
    </location>
</feature>
<name>A0A9X1RVS8_9BURK</name>
<dbReference type="AlphaFoldDB" id="A0A9X1RVS8"/>
<feature type="transmembrane region" description="Helical" evidence="1">
    <location>
        <begin position="277"/>
        <end position="296"/>
    </location>
</feature>
<evidence type="ECO:0000313" key="4">
    <source>
        <dbReference type="Proteomes" id="UP001139308"/>
    </source>
</evidence>
<dbReference type="RefSeq" id="WP_238465105.1">
    <property type="nucleotide sequence ID" value="NZ_JAKLJA010000014.1"/>
</dbReference>
<feature type="transmembrane region" description="Helical" evidence="1">
    <location>
        <begin position="78"/>
        <end position="98"/>
    </location>
</feature>
<keyword evidence="1" id="KW-0472">Membrane</keyword>
<dbReference type="GO" id="GO:0000271">
    <property type="term" value="P:polysaccharide biosynthetic process"/>
    <property type="evidence" value="ECO:0007669"/>
    <property type="project" value="TreeGrafter"/>
</dbReference>
<dbReference type="GO" id="GO:0016020">
    <property type="term" value="C:membrane"/>
    <property type="evidence" value="ECO:0007669"/>
    <property type="project" value="TreeGrafter"/>
</dbReference>
<evidence type="ECO:0000259" key="2">
    <source>
        <dbReference type="Pfam" id="PF01757"/>
    </source>
</evidence>
<feature type="transmembrane region" description="Helical" evidence="1">
    <location>
        <begin position="140"/>
        <end position="173"/>
    </location>
</feature>
<dbReference type="GO" id="GO:0016747">
    <property type="term" value="F:acyltransferase activity, transferring groups other than amino-acyl groups"/>
    <property type="evidence" value="ECO:0007669"/>
    <property type="project" value="InterPro"/>
</dbReference>